<dbReference type="RefSeq" id="WP_100307079.1">
    <property type="nucleotide sequence ID" value="NZ_PGET01000001.1"/>
</dbReference>
<feature type="region of interest" description="Disordered" evidence="1">
    <location>
        <begin position="53"/>
        <end position="95"/>
    </location>
</feature>
<reference evidence="3 4" key="1">
    <citation type="submission" date="2017-11" db="EMBL/GenBank/DDBJ databases">
        <title>Understudied soil microbes with underappreciated capabilities: Untangling the Clostridium saccharolyticum group.</title>
        <authorList>
            <person name="Leschine S."/>
        </authorList>
    </citation>
    <scope>NUCLEOTIDE SEQUENCE [LARGE SCALE GENOMIC DNA]</scope>
    <source>
        <strain evidence="3 4">18A</strain>
    </source>
</reference>
<evidence type="ECO:0000256" key="2">
    <source>
        <dbReference type="SAM" id="Phobius"/>
    </source>
</evidence>
<name>A0A2M8ZBR6_9FIRM</name>
<gene>
    <name evidence="3" type="ORF">H171_4500</name>
</gene>
<dbReference type="OrthoDB" id="9782052at2"/>
<evidence type="ECO:0000313" key="4">
    <source>
        <dbReference type="Proteomes" id="UP000231092"/>
    </source>
</evidence>
<feature type="transmembrane region" description="Helical" evidence="2">
    <location>
        <begin position="157"/>
        <end position="179"/>
    </location>
</feature>
<evidence type="ECO:0000313" key="3">
    <source>
        <dbReference type="EMBL" id="PJJ30880.1"/>
    </source>
</evidence>
<dbReference type="AlphaFoldDB" id="A0A2M8ZBR6"/>
<dbReference type="Pfam" id="PF10112">
    <property type="entry name" value="Halogen_Hydrol"/>
    <property type="match status" value="1"/>
</dbReference>
<evidence type="ECO:0000256" key="1">
    <source>
        <dbReference type="SAM" id="MobiDB-lite"/>
    </source>
</evidence>
<comment type="caution">
    <text evidence="3">The sequence shown here is derived from an EMBL/GenBank/DDBJ whole genome shotgun (WGS) entry which is preliminary data.</text>
</comment>
<accession>A0A2M8ZBR6</accession>
<proteinExistence type="predicted"/>
<dbReference type="InterPro" id="IPR018770">
    <property type="entry name" value="ChloroindolylP_hydrolase"/>
</dbReference>
<organism evidence="3 4">
    <name type="scientific">[Clostridium] celerecrescens 18A</name>
    <dbReference type="NCBI Taxonomy" id="1286362"/>
    <lineage>
        <taxon>Bacteria</taxon>
        <taxon>Bacillati</taxon>
        <taxon>Bacillota</taxon>
        <taxon>Clostridia</taxon>
        <taxon>Lachnospirales</taxon>
        <taxon>Lachnospiraceae</taxon>
        <taxon>Lacrimispora</taxon>
    </lineage>
</organism>
<keyword evidence="2" id="KW-0472">Membrane</keyword>
<protein>
    <submittedName>
        <fullName evidence="3">5-bromo-4-chloroindolyl phosphate hydrolysis protein</fullName>
    </submittedName>
</protein>
<keyword evidence="2" id="KW-0812">Transmembrane</keyword>
<sequence>MDNREFSNLGDQIRDSVQNAIDSMDFNQLNRTISDTVNSALEEARSQLIKGAEFGKNIPPGSFGSQRSERTETYRKTEWSGASVQRESREDGPGYRAFQTSRDVLKRTGDGQGELAQLNQTGRVSGILYTVFGSIGIGIILILLLVVWIVALVVKPVIWAVAGATLILLLLGGVSGFMLRTGIGIRDRLKRARIYAKQSGKRMYCSIEELAGNIGRSREFVLKDVQKMIKLGIFRQAYLDEQKTCLILSENTYRQYLECQKALKERELEVAREKAKEETPSEEIKQMMADGQNYLRILREANDAIPGEVISQKISSLEHVIRRIFESVSKHPGRIGEMERFMEYYLPTTVKLVNAYRDFDSVGTQGANISSAKAEIERTLDTINQAFERLLDDLYQDAALDVSTDASVIQTMLKKDGWAESDFTGGMKNE</sequence>
<feature type="transmembrane region" description="Helical" evidence="2">
    <location>
        <begin position="127"/>
        <end position="151"/>
    </location>
</feature>
<dbReference type="Proteomes" id="UP000231092">
    <property type="component" value="Unassembled WGS sequence"/>
</dbReference>
<dbReference type="EMBL" id="PGET01000001">
    <property type="protein sequence ID" value="PJJ30880.1"/>
    <property type="molecule type" value="Genomic_DNA"/>
</dbReference>
<keyword evidence="2" id="KW-1133">Transmembrane helix</keyword>
<feature type="compositionally biased region" description="Basic and acidic residues" evidence="1">
    <location>
        <begin position="67"/>
        <end position="78"/>
    </location>
</feature>